<dbReference type="EMBL" id="CM037160">
    <property type="protein sequence ID" value="KAH7841048.1"/>
    <property type="molecule type" value="Genomic_DNA"/>
</dbReference>
<organism evidence="1 2">
    <name type="scientific">Vaccinium darrowii</name>
    <dbReference type="NCBI Taxonomy" id="229202"/>
    <lineage>
        <taxon>Eukaryota</taxon>
        <taxon>Viridiplantae</taxon>
        <taxon>Streptophyta</taxon>
        <taxon>Embryophyta</taxon>
        <taxon>Tracheophyta</taxon>
        <taxon>Spermatophyta</taxon>
        <taxon>Magnoliopsida</taxon>
        <taxon>eudicotyledons</taxon>
        <taxon>Gunneridae</taxon>
        <taxon>Pentapetalae</taxon>
        <taxon>asterids</taxon>
        <taxon>Ericales</taxon>
        <taxon>Ericaceae</taxon>
        <taxon>Vaccinioideae</taxon>
        <taxon>Vaccinieae</taxon>
        <taxon>Vaccinium</taxon>
    </lineage>
</organism>
<protein>
    <submittedName>
        <fullName evidence="1">Uncharacterized protein</fullName>
    </submittedName>
</protein>
<evidence type="ECO:0000313" key="1">
    <source>
        <dbReference type="EMBL" id="KAH7841048.1"/>
    </source>
</evidence>
<dbReference type="Proteomes" id="UP000828048">
    <property type="component" value="Chromosome 10"/>
</dbReference>
<comment type="caution">
    <text evidence="1">The sequence shown here is derived from an EMBL/GenBank/DDBJ whole genome shotgun (WGS) entry which is preliminary data.</text>
</comment>
<name>A0ACB7XKJ3_9ERIC</name>
<keyword evidence="2" id="KW-1185">Reference proteome</keyword>
<proteinExistence type="predicted"/>
<sequence>MLIVFVLTLLACNKHSSGLTSNPKISCIESERQALLKFKDTVIDDNDDGVLSSWGSEPDKTDCCKWWGVKCNNHTGHVTMLDLSTSSVPLSGKISPSLLELQHLKYLDLSWNNFSANYSPIPNHLVGNVSSLQYLSLRENLFLSGGNLEWLSYFPLLRHLDLSWVELSQATNWFELVGNNLPLLENLSLSDCGLPNRASPAPPLNSSLSLITFIDLSANFLSSSILDAFGKMISLVHLDLGSNEFAGSIPKSFNNLSSLQSLDMSGNNLTELLDKFLDKLSGSEKSLQILNLEENQLRGALPDFTRFSSLRELDLSNNQLTGPFPTSFQLPNLGALNLHGNRISGTLPDLTMSQSLTVLDLGDNSLNGTINKSVGQLFRLEHLDISWNSFEGVIFEAHFSNLSSLKFLDFSFNSLVFNINSNWIPPFQVDAIRLASCKLGPNFPKWLRNQNNCSELDISGAGISDVVPNWFWDRPPNLVYLNLSYNQMKGLVPDFSMKFSSYPSIDLSSNRFESQIPRLPSELINQLSGRIPDCWEPFQELNIINLANNTLSGELPSSLGSLSQLGALQLRDNNLSGELPESLKNCSKLIILDLGGNRFTGNIQPWIGTHFAKLIILSLRSNKFYGDVPVAIGQLNNIHILDFSQNDLSGNLPRCFDNFSALVHRDDRMGETIRFNYIGGYHSGSNFDTYLM</sequence>
<evidence type="ECO:0000313" key="2">
    <source>
        <dbReference type="Proteomes" id="UP000828048"/>
    </source>
</evidence>
<reference evidence="1 2" key="1">
    <citation type="journal article" date="2021" name="Hortic Res">
        <title>High-quality reference genome and annotation aids understanding of berry development for evergreen blueberry (Vaccinium darrowii).</title>
        <authorList>
            <person name="Yu J."/>
            <person name="Hulse-Kemp A.M."/>
            <person name="Babiker E."/>
            <person name="Staton M."/>
        </authorList>
    </citation>
    <scope>NUCLEOTIDE SEQUENCE [LARGE SCALE GENOMIC DNA]</scope>
    <source>
        <strain evidence="2">cv. NJ 8807/NJ 8810</strain>
        <tissue evidence="1">Young leaf</tissue>
    </source>
</reference>
<accession>A0ACB7XKJ3</accession>
<gene>
    <name evidence="1" type="ORF">Vadar_024953</name>
</gene>